<evidence type="ECO:0000313" key="3">
    <source>
        <dbReference type="Proteomes" id="UP000005087"/>
    </source>
</evidence>
<dbReference type="Proteomes" id="UP000005087">
    <property type="component" value="Chromosome"/>
</dbReference>
<dbReference type="STRING" id="928724.SacglDRAFT_03347"/>
<evidence type="ECO:0000313" key="2">
    <source>
        <dbReference type="EMBL" id="EIF00209.1"/>
    </source>
</evidence>
<gene>
    <name evidence="2" type="ORF">SacglDRAFT_03347</name>
</gene>
<organism evidence="2 3">
    <name type="scientific">Saccharomonospora glauca K62</name>
    <dbReference type="NCBI Taxonomy" id="928724"/>
    <lineage>
        <taxon>Bacteria</taxon>
        <taxon>Bacillati</taxon>
        <taxon>Actinomycetota</taxon>
        <taxon>Actinomycetes</taxon>
        <taxon>Pseudonocardiales</taxon>
        <taxon>Pseudonocardiaceae</taxon>
        <taxon>Saccharomonospora</taxon>
    </lineage>
</organism>
<keyword evidence="3" id="KW-1185">Reference proteome</keyword>
<dbReference type="RefSeq" id="WP_005465941.1">
    <property type="nucleotide sequence ID" value="NZ_CM001484.1"/>
</dbReference>
<sequence length="177" mass="18335">MNMVDGDVAAGTAARDSVEDAAHEAAQAEARAAHAKSVYALADAMLRWGLRLATPLVLVTIGVATLSAGQSGLVGAAFGATLGFGSSLVTITMMRIAATRPPSTLMTLALGGYALKMSALLLVMFLLRDVEGFSRPALAFGMLVTVVAWAAAEVVAFRTTRTPTLVVPRSAERVTDE</sequence>
<keyword evidence="1" id="KW-0472">Membrane</keyword>
<keyword evidence="1" id="KW-0812">Transmembrane</keyword>
<dbReference type="EMBL" id="CM001484">
    <property type="protein sequence ID" value="EIF00209.1"/>
    <property type="molecule type" value="Genomic_DNA"/>
</dbReference>
<feature type="transmembrane region" description="Helical" evidence="1">
    <location>
        <begin position="133"/>
        <end position="152"/>
    </location>
</feature>
<name>I1D5I4_9PSEU</name>
<evidence type="ECO:0008006" key="4">
    <source>
        <dbReference type="Google" id="ProtNLM"/>
    </source>
</evidence>
<feature type="transmembrane region" description="Helical" evidence="1">
    <location>
        <begin position="48"/>
        <end position="67"/>
    </location>
</feature>
<protein>
    <recommendedName>
        <fullName evidence="4">ATP synthase I chain</fullName>
    </recommendedName>
</protein>
<reference evidence="3" key="2">
    <citation type="submission" date="2012-01" db="EMBL/GenBank/DDBJ databases">
        <title>Noncontiguous Finished sequence of chromosome of Saccharomonospora glauca K62.</title>
        <authorList>
            <consortium name="US DOE Joint Genome Institute"/>
            <person name="Lucas S."/>
            <person name="Han J."/>
            <person name="Lapidus A."/>
            <person name="Cheng J.-F."/>
            <person name="Goodwin L."/>
            <person name="Pitluck S."/>
            <person name="Peters L."/>
            <person name="Mikhailova N."/>
            <person name="Held B."/>
            <person name="Detter J.C."/>
            <person name="Han C."/>
            <person name="Tapia R."/>
            <person name="Land M."/>
            <person name="Hauser L."/>
            <person name="Kyrpides N."/>
            <person name="Ivanova N."/>
            <person name="Pagani I."/>
            <person name="Brambilla E.-M."/>
            <person name="Klenk H.-P."/>
            <person name="Woyke T."/>
        </authorList>
    </citation>
    <scope>NUCLEOTIDE SEQUENCE [LARGE SCALE GENOMIC DNA]</scope>
    <source>
        <strain evidence="3">K62</strain>
    </source>
</reference>
<dbReference type="OrthoDB" id="3557282at2"/>
<proteinExistence type="predicted"/>
<keyword evidence="1" id="KW-1133">Transmembrane helix</keyword>
<dbReference type="AlphaFoldDB" id="I1D5I4"/>
<dbReference type="eggNOG" id="ENOG5033WXA">
    <property type="taxonomic scope" value="Bacteria"/>
</dbReference>
<feature type="transmembrane region" description="Helical" evidence="1">
    <location>
        <begin position="73"/>
        <end position="93"/>
    </location>
</feature>
<evidence type="ECO:0000256" key="1">
    <source>
        <dbReference type="SAM" id="Phobius"/>
    </source>
</evidence>
<reference evidence="2 3" key="1">
    <citation type="submission" date="2011-09" db="EMBL/GenBank/DDBJ databases">
        <authorList>
            <consortium name="US DOE Joint Genome Institute (JGI-PGF)"/>
            <person name="Lucas S."/>
            <person name="Han J."/>
            <person name="Lapidus A."/>
            <person name="Cheng J.-F."/>
            <person name="Goodwin L."/>
            <person name="Pitluck S."/>
            <person name="Peters L."/>
            <person name="Land M.L."/>
            <person name="Hauser L."/>
            <person name="Brambilla E."/>
            <person name="Klenk H.-P."/>
            <person name="Woyke T.J."/>
        </authorList>
    </citation>
    <scope>NUCLEOTIDE SEQUENCE [LARGE SCALE GENOMIC DNA]</scope>
    <source>
        <strain evidence="2 3">K62</strain>
    </source>
</reference>
<feature type="transmembrane region" description="Helical" evidence="1">
    <location>
        <begin position="105"/>
        <end position="127"/>
    </location>
</feature>
<accession>I1D5I4</accession>
<dbReference type="HOGENOM" id="CLU_124975_0_0_11"/>